<reference evidence="2 3" key="2">
    <citation type="submission" date="2024-07" db="EMBL/GenBank/DDBJ databases">
        <authorList>
            <person name="Akdeniz Z."/>
        </authorList>
    </citation>
    <scope>NUCLEOTIDE SEQUENCE [LARGE SCALE GENOMIC DNA]</scope>
</reference>
<reference evidence="1" key="1">
    <citation type="submission" date="2023-06" db="EMBL/GenBank/DDBJ databases">
        <authorList>
            <person name="Kurt Z."/>
        </authorList>
    </citation>
    <scope>NUCLEOTIDE SEQUENCE</scope>
</reference>
<organism evidence="1">
    <name type="scientific">Hexamita inflata</name>
    <dbReference type="NCBI Taxonomy" id="28002"/>
    <lineage>
        <taxon>Eukaryota</taxon>
        <taxon>Metamonada</taxon>
        <taxon>Diplomonadida</taxon>
        <taxon>Hexamitidae</taxon>
        <taxon>Hexamitinae</taxon>
        <taxon>Hexamita</taxon>
    </lineage>
</organism>
<gene>
    <name evidence="1" type="ORF">HINF_LOCUS32819</name>
    <name evidence="2" type="ORF">HINF_LOCUS73495</name>
</gene>
<dbReference type="AlphaFoldDB" id="A0AA86U8C0"/>
<dbReference type="EMBL" id="CATOUU010000741">
    <property type="protein sequence ID" value="CAI9945174.1"/>
    <property type="molecule type" value="Genomic_DNA"/>
</dbReference>
<comment type="caution">
    <text evidence="1">The sequence shown here is derived from an EMBL/GenBank/DDBJ whole genome shotgun (WGS) entry which is preliminary data.</text>
</comment>
<keyword evidence="3" id="KW-1185">Reference proteome</keyword>
<accession>A0AA86U8C0</accession>
<dbReference type="Proteomes" id="UP001642409">
    <property type="component" value="Unassembled WGS sequence"/>
</dbReference>
<evidence type="ECO:0000313" key="3">
    <source>
        <dbReference type="Proteomes" id="UP001642409"/>
    </source>
</evidence>
<evidence type="ECO:0000313" key="2">
    <source>
        <dbReference type="EMBL" id="CAL6105922.1"/>
    </source>
</evidence>
<proteinExistence type="predicted"/>
<protein>
    <submittedName>
        <fullName evidence="2">Hypothetical_protein</fullName>
    </submittedName>
</protein>
<dbReference type="EMBL" id="CAXDID020000603">
    <property type="protein sequence ID" value="CAL6105922.1"/>
    <property type="molecule type" value="Genomic_DNA"/>
</dbReference>
<name>A0AA86U8C0_9EUKA</name>
<evidence type="ECO:0000313" key="1">
    <source>
        <dbReference type="EMBL" id="CAI9945174.1"/>
    </source>
</evidence>
<sequence length="140" mass="16633">MNQKLACHQQFHLQVLNKELDSESKSLLVTFQHEIGYNQKAMSTILHVIMAFDRHRPVGKAYQKPNIEFKYKTPFLDNTFHCQENSVCQQFVNQNEFLKIGGVIFIFLEYIQPNSFYFQSYIIEKLSLPRNEHLENVQYI</sequence>